<name>A0A7I9ZQ57_9MYCO</name>
<evidence type="ECO:0000313" key="3">
    <source>
        <dbReference type="Proteomes" id="UP000465304"/>
    </source>
</evidence>
<protein>
    <submittedName>
        <fullName evidence="2">Uncharacterized protein</fullName>
    </submittedName>
</protein>
<dbReference type="EMBL" id="BLLB01000002">
    <property type="protein sequence ID" value="GFH02808.1"/>
    <property type="molecule type" value="Genomic_DNA"/>
</dbReference>
<accession>A0A7I9ZQ57</accession>
<reference evidence="2 3" key="1">
    <citation type="journal article" date="2019" name="Emerg. Microbes Infect.">
        <title>Comprehensive subspecies identification of 175 nontuberculous mycobacteria species based on 7547 genomic profiles.</title>
        <authorList>
            <person name="Matsumoto Y."/>
            <person name="Kinjo T."/>
            <person name="Motooka D."/>
            <person name="Nabeya D."/>
            <person name="Jung N."/>
            <person name="Uechi K."/>
            <person name="Horii T."/>
            <person name="Iida T."/>
            <person name="Fujita J."/>
            <person name="Nakamura S."/>
        </authorList>
    </citation>
    <scope>NUCLEOTIDE SEQUENCE [LARGE SCALE GENOMIC DNA]</scope>
    <source>
        <strain evidence="2 3">JCM 30996</strain>
    </source>
</reference>
<dbReference type="InterPro" id="IPR046576">
    <property type="entry name" value="DUF6636"/>
</dbReference>
<gene>
    <name evidence="2" type="ORF">MHIP_32910</name>
</gene>
<evidence type="ECO:0000313" key="2">
    <source>
        <dbReference type="EMBL" id="GFH02808.1"/>
    </source>
</evidence>
<dbReference type="Pfam" id="PF20341">
    <property type="entry name" value="DUF6636"/>
    <property type="match status" value="1"/>
</dbReference>
<evidence type="ECO:0000256" key="1">
    <source>
        <dbReference type="SAM" id="SignalP"/>
    </source>
</evidence>
<keyword evidence="1" id="KW-0732">Signal</keyword>
<dbReference type="Proteomes" id="UP000465304">
    <property type="component" value="Unassembled WGS sequence"/>
</dbReference>
<organism evidence="2 3">
    <name type="scientific">Mycolicibacterium hippocampi</name>
    <dbReference type="NCBI Taxonomy" id="659824"/>
    <lineage>
        <taxon>Bacteria</taxon>
        <taxon>Bacillati</taxon>
        <taxon>Actinomycetota</taxon>
        <taxon>Actinomycetes</taxon>
        <taxon>Mycobacteriales</taxon>
        <taxon>Mycobacteriaceae</taxon>
        <taxon>Mycolicibacterium</taxon>
    </lineage>
</organism>
<feature type="chain" id="PRO_5029509452" evidence="1">
    <location>
        <begin position="49"/>
        <end position="161"/>
    </location>
</feature>
<sequence>MSEKRAHYGKRRNSIRTQSFWQEQRPMKPLVLAAATAAALFSAPAASAEVVGFTSPSGNIGCIMAEDLLRCDIATRDWSPPPRPADCPDFTDYGQGISLGPYGPASFVCAGDTALGSGPALEYGQFQAGGGMSCNSEPSGMRCSNSDGHGFTLSQQAYTLF</sequence>
<proteinExistence type="predicted"/>
<dbReference type="AlphaFoldDB" id="A0A7I9ZQ57"/>
<keyword evidence="3" id="KW-1185">Reference proteome</keyword>
<comment type="caution">
    <text evidence="2">The sequence shown here is derived from an EMBL/GenBank/DDBJ whole genome shotgun (WGS) entry which is preliminary data.</text>
</comment>
<feature type="signal peptide" evidence="1">
    <location>
        <begin position="1"/>
        <end position="48"/>
    </location>
</feature>